<evidence type="ECO:0000256" key="2">
    <source>
        <dbReference type="ARBA" id="ARBA00022692"/>
    </source>
</evidence>
<dbReference type="OrthoDB" id="3358017at2759"/>
<feature type="transmembrane region" description="Helical" evidence="5">
    <location>
        <begin position="121"/>
        <end position="140"/>
    </location>
</feature>
<sequence>MASYFDPFFSYANPFFNYTPSSPAAIALTVVFFTLTSLHIALLTYTKRLFAVPFILGGAAEFAGYIARTVSCYDLDNLHSYTAQSVTILCAPIVLNGAIHIFFGQVIAASTFNRYSILRPIFISNILCWADAFGMLFQVWGTIKLIDPDDEDEIRWSNNIICGGLALQVAVTVVFFVFATVFHSRMKKHNVISLTKPRLRFSLSMYTMYLASILTLIRTIFRMIQYAQGDPGYFMQHEWPAFAFDAGCMGLLMCIGILWYGADTDVPEEPNTERQLDVPLDRLASVSHADAVQIKSKFDGRIGQRTVITV</sequence>
<comment type="caution">
    <text evidence="6">The sequence shown here is derived from an EMBL/GenBank/DDBJ whole genome shotgun (WGS) entry which is preliminary data.</text>
</comment>
<dbReference type="PANTHER" id="PTHR31465:SF1">
    <property type="entry name" value="PROTEIN RTA1-RELATED"/>
    <property type="match status" value="1"/>
</dbReference>
<feature type="transmembrane region" description="Helical" evidence="5">
    <location>
        <begin position="160"/>
        <end position="182"/>
    </location>
</feature>
<proteinExistence type="predicted"/>
<keyword evidence="7" id="KW-1185">Reference proteome</keyword>
<evidence type="ECO:0000256" key="4">
    <source>
        <dbReference type="ARBA" id="ARBA00023136"/>
    </source>
</evidence>
<feature type="transmembrane region" description="Helical" evidence="5">
    <location>
        <begin position="24"/>
        <end position="42"/>
    </location>
</feature>
<dbReference type="EMBL" id="JAESVG020000003">
    <property type="protein sequence ID" value="KAG8628654.1"/>
    <property type="molecule type" value="Genomic_DNA"/>
</dbReference>
<evidence type="ECO:0000313" key="7">
    <source>
        <dbReference type="Proteomes" id="UP000809789"/>
    </source>
</evidence>
<reference evidence="6" key="1">
    <citation type="submission" date="2021-07" db="EMBL/GenBank/DDBJ databases">
        <title>Elsinoe batatas strain:CRI-CJ2 Genome sequencing and assembly.</title>
        <authorList>
            <person name="Huang L."/>
        </authorList>
    </citation>
    <scope>NUCLEOTIDE SEQUENCE</scope>
    <source>
        <strain evidence="6">CRI-CJ2</strain>
    </source>
</reference>
<dbReference type="InterPro" id="IPR007568">
    <property type="entry name" value="RTA1"/>
</dbReference>
<keyword evidence="3 5" id="KW-1133">Transmembrane helix</keyword>
<protein>
    <recommendedName>
        <fullName evidence="8">RTA1-domain-containing protein</fullName>
    </recommendedName>
</protein>
<dbReference type="GO" id="GO:0016020">
    <property type="term" value="C:membrane"/>
    <property type="evidence" value="ECO:0007669"/>
    <property type="project" value="UniProtKB-SubCell"/>
</dbReference>
<evidence type="ECO:0000256" key="3">
    <source>
        <dbReference type="ARBA" id="ARBA00022989"/>
    </source>
</evidence>
<dbReference type="AlphaFoldDB" id="A0A8K0L2T7"/>
<dbReference type="PANTHER" id="PTHR31465">
    <property type="entry name" value="PROTEIN RTA1-RELATED"/>
    <property type="match status" value="1"/>
</dbReference>
<keyword evidence="4 5" id="KW-0472">Membrane</keyword>
<keyword evidence="2 5" id="KW-0812">Transmembrane</keyword>
<evidence type="ECO:0008006" key="8">
    <source>
        <dbReference type="Google" id="ProtNLM"/>
    </source>
</evidence>
<feature type="transmembrane region" description="Helical" evidence="5">
    <location>
        <begin position="203"/>
        <end position="221"/>
    </location>
</feature>
<comment type="subcellular location">
    <subcellularLocation>
        <location evidence="1">Membrane</location>
        <topology evidence="1">Multi-pass membrane protein</topology>
    </subcellularLocation>
</comment>
<name>A0A8K0L2T7_9PEZI</name>
<accession>A0A8K0L2T7</accession>
<gene>
    <name evidence="6" type="ORF">KVT40_002519</name>
</gene>
<feature type="transmembrane region" description="Helical" evidence="5">
    <location>
        <begin position="241"/>
        <end position="262"/>
    </location>
</feature>
<evidence type="ECO:0000256" key="1">
    <source>
        <dbReference type="ARBA" id="ARBA00004141"/>
    </source>
</evidence>
<dbReference type="Proteomes" id="UP000809789">
    <property type="component" value="Unassembled WGS sequence"/>
</dbReference>
<evidence type="ECO:0000256" key="5">
    <source>
        <dbReference type="SAM" id="Phobius"/>
    </source>
</evidence>
<feature type="transmembrane region" description="Helical" evidence="5">
    <location>
        <begin position="49"/>
        <end position="66"/>
    </location>
</feature>
<feature type="transmembrane region" description="Helical" evidence="5">
    <location>
        <begin position="86"/>
        <end position="109"/>
    </location>
</feature>
<evidence type="ECO:0000313" key="6">
    <source>
        <dbReference type="EMBL" id="KAG8628654.1"/>
    </source>
</evidence>
<organism evidence="6 7">
    <name type="scientific">Elsinoe batatas</name>
    <dbReference type="NCBI Taxonomy" id="2601811"/>
    <lineage>
        <taxon>Eukaryota</taxon>
        <taxon>Fungi</taxon>
        <taxon>Dikarya</taxon>
        <taxon>Ascomycota</taxon>
        <taxon>Pezizomycotina</taxon>
        <taxon>Dothideomycetes</taxon>
        <taxon>Dothideomycetidae</taxon>
        <taxon>Myriangiales</taxon>
        <taxon>Elsinoaceae</taxon>
        <taxon>Elsinoe</taxon>
    </lineage>
</organism>
<dbReference type="Pfam" id="PF04479">
    <property type="entry name" value="RTA1"/>
    <property type="match status" value="1"/>
</dbReference>